<dbReference type="EMBL" id="AAZO01003919">
    <property type="status" value="NOT_ANNOTATED_CDS"/>
    <property type="molecule type" value="Genomic_DNA"/>
</dbReference>
<comment type="similarity">
    <text evidence="3">Belongs to the zyxin/ajuba family.</text>
</comment>
<evidence type="ECO:0000256" key="8">
    <source>
        <dbReference type="ARBA" id="ARBA00022889"/>
    </source>
</evidence>
<dbReference type="GO" id="GO:0005925">
    <property type="term" value="C:focal adhesion"/>
    <property type="evidence" value="ECO:0007669"/>
    <property type="project" value="TreeGrafter"/>
</dbReference>
<evidence type="ECO:0000256" key="9">
    <source>
        <dbReference type="ARBA" id="ARBA00022949"/>
    </source>
</evidence>
<dbReference type="CDD" id="cd09351">
    <property type="entry name" value="LIM1_LPP"/>
    <property type="match status" value="1"/>
</dbReference>
<keyword evidence="6" id="KW-0677">Repeat</keyword>
<keyword evidence="10 11" id="KW-0440">LIM domain</keyword>
<evidence type="ECO:0000256" key="10">
    <source>
        <dbReference type="ARBA" id="ARBA00023038"/>
    </source>
</evidence>
<dbReference type="STRING" id="121224.E0VNM2"/>
<evidence type="ECO:0000256" key="11">
    <source>
        <dbReference type="PROSITE-ProRule" id="PRU00125"/>
    </source>
</evidence>
<dbReference type="KEGG" id="phu:Phum_PHUM337030"/>
<keyword evidence="7 11" id="KW-0862">Zinc</keyword>
<dbReference type="OrthoDB" id="25414at2759"/>
<keyword evidence="4" id="KW-0963">Cytoplasm</keyword>
<dbReference type="CTD" id="8231799"/>
<evidence type="ECO:0000256" key="1">
    <source>
        <dbReference type="ARBA" id="ARBA00004282"/>
    </source>
</evidence>
<dbReference type="SMART" id="SM00132">
    <property type="entry name" value="LIM"/>
    <property type="match status" value="3"/>
</dbReference>
<keyword evidence="8" id="KW-0130">Cell adhesion</keyword>
<dbReference type="VEuPathDB" id="VectorBase:PHUM337030"/>
<dbReference type="FunFam" id="2.10.110.10:FF:000042">
    <property type="entry name" value="lipoma-preferred partner isoform X1"/>
    <property type="match status" value="1"/>
</dbReference>
<name>E0VNM2_PEDHC</name>
<dbReference type="eggNOG" id="KOG1701">
    <property type="taxonomic scope" value="Eukaryota"/>
</dbReference>
<dbReference type="AlphaFoldDB" id="E0VNM2"/>
<evidence type="ECO:0000256" key="2">
    <source>
        <dbReference type="ARBA" id="ARBA00004496"/>
    </source>
</evidence>
<evidence type="ECO:0000256" key="4">
    <source>
        <dbReference type="ARBA" id="ARBA00022490"/>
    </source>
</evidence>
<dbReference type="RefSeq" id="XP_002427716.1">
    <property type="nucleotide sequence ID" value="XM_002427671.1"/>
</dbReference>
<dbReference type="GO" id="GO:0001725">
    <property type="term" value="C:stress fiber"/>
    <property type="evidence" value="ECO:0007669"/>
    <property type="project" value="TreeGrafter"/>
</dbReference>
<dbReference type="OMA" id="FFAPNCA"/>
<keyword evidence="5 11" id="KW-0479">Metal-binding</keyword>
<dbReference type="PANTHER" id="PTHR24207">
    <property type="entry name" value="ZYX102 PROTEIN"/>
    <property type="match status" value="1"/>
</dbReference>
<dbReference type="Gene3D" id="2.10.110.10">
    <property type="entry name" value="Cysteine Rich Protein"/>
    <property type="match status" value="3"/>
</dbReference>
<feature type="domain" description="LIM zinc-binding" evidence="13">
    <location>
        <begin position="238"/>
        <end position="297"/>
    </location>
</feature>
<dbReference type="SUPFAM" id="SSF57716">
    <property type="entry name" value="Glucocorticoid receptor-like (DNA-binding domain)"/>
    <property type="match status" value="3"/>
</dbReference>
<dbReference type="PANTHER" id="PTHR24207:SF2">
    <property type="entry name" value="ZYX102 PROTEIN"/>
    <property type="match status" value="1"/>
</dbReference>
<dbReference type="EMBL" id="DS235340">
    <property type="protein sequence ID" value="EEB14978.1"/>
    <property type="molecule type" value="Genomic_DNA"/>
</dbReference>
<dbReference type="FunCoup" id="E0VNM2">
    <property type="interactions" value="38"/>
</dbReference>
<evidence type="ECO:0000256" key="3">
    <source>
        <dbReference type="ARBA" id="ARBA00009611"/>
    </source>
</evidence>
<feature type="domain" description="LIM zinc-binding" evidence="13">
    <location>
        <begin position="298"/>
        <end position="358"/>
    </location>
</feature>
<dbReference type="InParanoid" id="E0VNM2"/>
<keyword evidence="9" id="KW-0965">Cell junction</keyword>
<dbReference type="CDD" id="cd09437">
    <property type="entry name" value="LIM3_LPP"/>
    <property type="match status" value="1"/>
</dbReference>
<accession>E0VNM2</accession>
<dbReference type="FunFam" id="2.10.110.10:FF:000109">
    <property type="entry name" value="Lipoma preferred partner"/>
    <property type="match status" value="1"/>
</dbReference>
<reference evidence="14" key="1">
    <citation type="submission" date="2007-04" db="EMBL/GenBank/DDBJ databases">
        <title>Annotation of Pediculus humanus corporis strain USDA.</title>
        <authorList>
            <person name="Kirkness E."/>
            <person name="Hannick L."/>
            <person name="Hass B."/>
            <person name="Bruggner R."/>
            <person name="Lawson D."/>
            <person name="Bidwell S."/>
            <person name="Joardar V."/>
            <person name="Caler E."/>
            <person name="Walenz B."/>
            <person name="Inman J."/>
            <person name="Schobel S."/>
            <person name="Galinsky K."/>
            <person name="Amedeo P."/>
            <person name="Strausberg R."/>
        </authorList>
    </citation>
    <scope>NUCLEOTIDE SEQUENCE</scope>
    <source>
        <strain evidence="14">USDA</strain>
    </source>
</reference>
<evidence type="ECO:0000313" key="14">
    <source>
        <dbReference type="EMBL" id="EEB14978.1"/>
    </source>
</evidence>
<evidence type="ECO:0000256" key="7">
    <source>
        <dbReference type="ARBA" id="ARBA00022833"/>
    </source>
</evidence>
<dbReference type="PROSITE" id="PS00478">
    <property type="entry name" value="LIM_DOMAIN_1"/>
    <property type="match status" value="1"/>
</dbReference>
<dbReference type="HOGENOM" id="CLU_001357_10_3_1"/>
<dbReference type="GO" id="GO:0098609">
    <property type="term" value="P:cell-cell adhesion"/>
    <property type="evidence" value="ECO:0007669"/>
    <property type="project" value="TreeGrafter"/>
</dbReference>
<keyword evidence="16" id="KW-1185">Reference proteome</keyword>
<dbReference type="Pfam" id="PF00412">
    <property type="entry name" value="LIM"/>
    <property type="match status" value="3"/>
</dbReference>
<reference evidence="15" key="3">
    <citation type="submission" date="2021-02" db="UniProtKB">
        <authorList>
            <consortium name="EnsemblMetazoa"/>
        </authorList>
    </citation>
    <scope>IDENTIFICATION</scope>
    <source>
        <strain evidence="15">USDA</strain>
    </source>
</reference>
<proteinExistence type="inferred from homology"/>
<dbReference type="GO" id="GO:0046872">
    <property type="term" value="F:metal ion binding"/>
    <property type="evidence" value="ECO:0007669"/>
    <property type="project" value="UniProtKB-KW"/>
</dbReference>
<evidence type="ECO:0000256" key="12">
    <source>
        <dbReference type="SAM" id="MobiDB-lite"/>
    </source>
</evidence>
<feature type="region of interest" description="Disordered" evidence="12">
    <location>
        <begin position="24"/>
        <end position="60"/>
    </location>
</feature>
<protein>
    <submittedName>
        <fullName evidence="14 15">Zyxin/trip6, putative</fullName>
    </submittedName>
</protein>
<evidence type="ECO:0000313" key="15">
    <source>
        <dbReference type="EnsemblMetazoa" id="PHUM337030-PA"/>
    </source>
</evidence>
<dbReference type="EnsemblMetazoa" id="PHUM337030-RA">
    <property type="protein sequence ID" value="PHUM337030-PA"/>
    <property type="gene ID" value="PHUM337030"/>
</dbReference>
<sequence length="438" mass="48034">MASNSLKELDEQLEELAKLKLSCGNKKAGPAVPPKPKKTPAVPKSCSVDGPSVPSYSSPLLISNSDKNGQVYSNLPQDVGGTGIKNSSNVIYSNLPQPSKQSNFNNASSYPNNPIYSNIQTYSNEPVEYSNVPGDFPPPPSPVSSSYSELRRATYHDNPSNHSNFNADYGVYGTSSQASTYESIYEPICPRSPSQASNYSLYAPYVSGSQGNKEKQVNALTNLLVQSMDGSPDEDILGVCEKCKEYVINEGSGCVAMEKVYHITCFTCHQCKIQLQGKPFFALEGKPYCEQDYLNTLEKCSVCMKPILDRILRATGKPYHPKCFTCVVCGRSLDGIPFTVDAVNQIHCITDFHKKFAPRCCVCKLPIMPEQGEQETVRVVALDRSFHVSCYKCEDCGLVLSSEAQGRGCYPLDDHVLCKSCNAKRIQTLTLPPQTTDL</sequence>
<evidence type="ECO:0000256" key="5">
    <source>
        <dbReference type="ARBA" id="ARBA00022723"/>
    </source>
</evidence>
<gene>
    <name evidence="15" type="primary">8231799</name>
    <name evidence="14" type="ORF">Phum_PHUM337030</name>
</gene>
<dbReference type="GeneID" id="8231799"/>
<dbReference type="InterPro" id="IPR001781">
    <property type="entry name" value="Znf_LIM"/>
</dbReference>
<feature type="domain" description="LIM zinc-binding" evidence="13">
    <location>
        <begin position="359"/>
        <end position="428"/>
    </location>
</feature>
<organism>
    <name type="scientific">Pediculus humanus subsp. corporis</name>
    <name type="common">Body louse</name>
    <dbReference type="NCBI Taxonomy" id="121224"/>
    <lineage>
        <taxon>Eukaryota</taxon>
        <taxon>Metazoa</taxon>
        <taxon>Ecdysozoa</taxon>
        <taxon>Arthropoda</taxon>
        <taxon>Hexapoda</taxon>
        <taxon>Insecta</taxon>
        <taxon>Pterygota</taxon>
        <taxon>Neoptera</taxon>
        <taxon>Paraneoptera</taxon>
        <taxon>Psocodea</taxon>
        <taxon>Troctomorpha</taxon>
        <taxon>Phthiraptera</taxon>
        <taxon>Anoplura</taxon>
        <taxon>Pediculidae</taxon>
        <taxon>Pediculus</taxon>
    </lineage>
</organism>
<dbReference type="GO" id="GO:0005737">
    <property type="term" value="C:cytoplasm"/>
    <property type="evidence" value="ECO:0007669"/>
    <property type="project" value="UniProtKB-SubCell"/>
</dbReference>
<evidence type="ECO:0000259" key="13">
    <source>
        <dbReference type="PROSITE" id="PS50023"/>
    </source>
</evidence>
<evidence type="ECO:0000313" key="16">
    <source>
        <dbReference type="Proteomes" id="UP000009046"/>
    </source>
</evidence>
<dbReference type="PROSITE" id="PS50023">
    <property type="entry name" value="LIM_DOMAIN_2"/>
    <property type="match status" value="3"/>
</dbReference>
<dbReference type="Proteomes" id="UP000009046">
    <property type="component" value="Unassembled WGS sequence"/>
</dbReference>
<dbReference type="FunFam" id="2.10.110.10:FF:000027">
    <property type="entry name" value="lipoma-preferred partner isoform X1"/>
    <property type="match status" value="1"/>
</dbReference>
<comment type="subcellular location">
    <subcellularLocation>
        <location evidence="1">Cell junction</location>
    </subcellularLocation>
    <subcellularLocation>
        <location evidence="2">Cytoplasm</location>
    </subcellularLocation>
</comment>
<evidence type="ECO:0000256" key="6">
    <source>
        <dbReference type="ARBA" id="ARBA00022737"/>
    </source>
</evidence>
<dbReference type="CDD" id="cd09354">
    <property type="entry name" value="LIM2_LPP"/>
    <property type="match status" value="1"/>
</dbReference>
<reference evidence="14" key="2">
    <citation type="submission" date="2007-04" db="EMBL/GenBank/DDBJ databases">
        <title>The genome of the human body louse.</title>
        <authorList>
            <consortium name="The Human Body Louse Genome Consortium"/>
            <person name="Kirkness E."/>
            <person name="Walenz B."/>
            <person name="Hass B."/>
            <person name="Bruggner R."/>
            <person name="Strausberg R."/>
        </authorList>
    </citation>
    <scope>NUCLEOTIDE SEQUENCE</scope>
    <source>
        <strain evidence="14">USDA</strain>
    </source>
</reference>